<evidence type="ECO:0000313" key="3">
    <source>
        <dbReference type="EMBL" id="WNM60052.1"/>
    </source>
</evidence>
<evidence type="ECO:0000256" key="1">
    <source>
        <dbReference type="SAM" id="Coils"/>
    </source>
</evidence>
<keyword evidence="4" id="KW-1185">Reference proteome</keyword>
<name>A0AA96GF63_9BACT</name>
<dbReference type="KEGG" id="nall:PP769_09930"/>
<reference evidence="3 4" key="1">
    <citation type="submission" date="2023-01" db="EMBL/GenBank/DDBJ databases">
        <title>Cultivation and genomic characterization of new, ubiquitous marine nitrite-oxidizing bacteria from the Nitrospirales.</title>
        <authorList>
            <person name="Mueller A.J."/>
            <person name="Daebeler A."/>
            <person name="Herbold C.W."/>
            <person name="Kirkegaard R.H."/>
            <person name="Daims H."/>
        </authorList>
    </citation>
    <scope>NUCLEOTIDE SEQUENCE [LARGE SCALE GENOMIC DNA]</scope>
    <source>
        <strain evidence="3 4">VA</strain>
    </source>
</reference>
<dbReference type="EMBL" id="CP116967">
    <property type="protein sequence ID" value="WNM60052.1"/>
    <property type="molecule type" value="Genomic_DNA"/>
</dbReference>
<dbReference type="Proteomes" id="UP001302719">
    <property type="component" value="Chromosome"/>
</dbReference>
<accession>A0AA96GF63</accession>
<evidence type="ECO:0000256" key="2">
    <source>
        <dbReference type="SAM" id="MobiDB-lite"/>
    </source>
</evidence>
<sequence length="157" mass="17157">MRALAYVLIGVLGGMGAMSLSQKGGPIPTTMLAPVSYAMTSAEPASELAEEKPWTGADLLEMAQLYDQKADELQSEAVRLEQRAISLAEKPHMDPKGFTRTGWMLIASSRWKSAKELREMAAMHRSEGKRLLVLEKNGEVPTEDLDKEGNASQKHGT</sequence>
<feature type="coiled-coil region" evidence="1">
    <location>
        <begin position="63"/>
        <end position="90"/>
    </location>
</feature>
<evidence type="ECO:0000313" key="4">
    <source>
        <dbReference type="Proteomes" id="UP001302719"/>
    </source>
</evidence>
<dbReference type="RefSeq" id="WP_312646985.1">
    <property type="nucleotide sequence ID" value="NZ_CP116967.1"/>
</dbReference>
<proteinExistence type="predicted"/>
<gene>
    <name evidence="3" type="ORF">PP769_09930</name>
</gene>
<protein>
    <submittedName>
        <fullName evidence="3">Uncharacterized protein</fullName>
    </submittedName>
</protein>
<organism evidence="3 4">
    <name type="scientific">Candidatus Nitrospira allomarina</name>
    <dbReference type="NCBI Taxonomy" id="3020900"/>
    <lineage>
        <taxon>Bacteria</taxon>
        <taxon>Pseudomonadati</taxon>
        <taxon>Nitrospirota</taxon>
        <taxon>Nitrospiria</taxon>
        <taxon>Nitrospirales</taxon>
        <taxon>Nitrospiraceae</taxon>
        <taxon>Nitrospira</taxon>
    </lineage>
</organism>
<feature type="region of interest" description="Disordered" evidence="2">
    <location>
        <begin position="132"/>
        <end position="157"/>
    </location>
</feature>
<keyword evidence="1" id="KW-0175">Coiled coil</keyword>
<dbReference type="AlphaFoldDB" id="A0AA96GF63"/>